<proteinExistence type="predicted"/>
<evidence type="ECO:0000313" key="1">
    <source>
        <dbReference type="EMBL" id="GAG37180.1"/>
    </source>
</evidence>
<comment type="caution">
    <text evidence="1">The sequence shown here is derived from an EMBL/GenBank/DDBJ whole genome shotgun (WGS) entry which is preliminary data.</text>
</comment>
<dbReference type="AlphaFoldDB" id="X0X2C8"/>
<feature type="non-terminal residue" evidence="1">
    <location>
        <position position="1"/>
    </location>
</feature>
<name>X0X2C8_9ZZZZ</name>
<organism evidence="1">
    <name type="scientific">marine sediment metagenome</name>
    <dbReference type="NCBI Taxonomy" id="412755"/>
    <lineage>
        <taxon>unclassified sequences</taxon>
        <taxon>metagenomes</taxon>
        <taxon>ecological metagenomes</taxon>
    </lineage>
</organism>
<sequence>ANSCQGGADCLICAELPHRHVPGAGAGMEDPDCRTAGQNSTCGFEASRNPDEFQGIVSSVRSYHQAHAGIFAAVSDENGQILLPKGFVSQFLLSDSGGAASIYLLNQSLLC</sequence>
<reference evidence="1" key="1">
    <citation type="journal article" date="2014" name="Front. Microbiol.">
        <title>High frequency of phylogenetically diverse reductive dehalogenase-homologous genes in deep subseafloor sedimentary metagenomes.</title>
        <authorList>
            <person name="Kawai M."/>
            <person name="Futagami T."/>
            <person name="Toyoda A."/>
            <person name="Takaki Y."/>
            <person name="Nishi S."/>
            <person name="Hori S."/>
            <person name="Arai W."/>
            <person name="Tsubouchi T."/>
            <person name="Morono Y."/>
            <person name="Uchiyama I."/>
            <person name="Ito T."/>
            <person name="Fujiyama A."/>
            <person name="Inagaki F."/>
            <person name="Takami H."/>
        </authorList>
    </citation>
    <scope>NUCLEOTIDE SEQUENCE</scope>
    <source>
        <strain evidence="1">Expedition CK06-06</strain>
    </source>
</reference>
<gene>
    <name evidence="1" type="ORF">S01H1_72680</name>
</gene>
<dbReference type="EMBL" id="BARS01048503">
    <property type="protein sequence ID" value="GAG37180.1"/>
    <property type="molecule type" value="Genomic_DNA"/>
</dbReference>
<protein>
    <submittedName>
        <fullName evidence="1">Uncharacterized protein</fullName>
    </submittedName>
</protein>
<accession>X0X2C8</accession>